<keyword evidence="1" id="KW-0175">Coiled coil</keyword>
<protein>
    <submittedName>
        <fullName evidence="2">Uncharacterized protein</fullName>
    </submittedName>
</protein>
<accession>A0A834I2G2</accession>
<keyword evidence="3" id="KW-1185">Reference proteome</keyword>
<gene>
    <name evidence="2" type="ORF">GWI33_013936</name>
</gene>
<dbReference type="OrthoDB" id="6620016at2759"/>
<organism evidence="2 3">
    <name type="scientific">Rhynchophorus ferrugineus</name>
    <name type="common">Red palm weevil</name>
    <name type="synonym">Curculio ferrugineus</name>
    <dbReference type="NCBI Taxonomy" id="354439"/>
    <lineage>
        <taxon>Eukaryota</taxon>
        <taxon>Metazoa</taxon>
        <taxon>Ecdysozoa</taxon>
        <taxon>Arthropoda</taxon>
        <taxon>Hexapoda</taxon>
        <taxon>Insecta</taxon>
        <taxon>Pterygota</taxon>
        <taxon>Neoptera</taxon>
        <taxon>Endopterygota</taxon>
        <taxon>Coleoptera</taxon>
        <taxon>Polyphaga</taxon>
        <taxon>Cucujiformia</taxon>
        <taxon>Curculionidae</taxon>
        <taxon>Dryophthorinae</taxon>
        <taxon>Rhynchophorus</taxon>
    </lineage>
</organism>
<reference evidence="2" key="1">
    <citation type="submission" date="2020-08" db="EMBL/GenBank/DDBJ databases">
        <title>Genome sequencing and assembly of the red palm weevil Rhynchophorus ferrugineus.</title>
        <authorList>
            <person name="Dias G.B."/>
            <person name="Bergman C.M."/>
            <person name="Manee M."/>
        </authorList>
    </citation>
    <scope>NUCLEOTIDE SEQUENCE</scope>
    <source>
        <strain evidence="2">AA-2017</strain>
        <tissue evidence="2">Whole larva</tissue>
    </source>
</reference>
<sequence>MAEASTPELQKALKLKDIEIANLKEKISLLEMDVGQAQKLKAQRSKENLEIQALKTQSEGILTKAKAMIFENTKVIKNQELQIEALAAQNESLKDVVRITKDLLEIRNLEVTQLEEKMNCMDERMKADKEKQALLHKKLETMIRHNGELKREYEAQLCLFNALRQRYNERELAQGVLDDLRRDVANEVNQNGSANGESNETAPE</sequence>
<evidence type="ECO:0000313" key="3">
    <source>
        <dbReference type="Proteomes" id="UP000625711"/>
    </source>
</evidence>
<evidence type="ECO:0000256" key="1">
    <source>
        <dbReference type="SAM" id="Coils"/>
    </source>
</evidence>
<proteinExistence type="predicted"/>
<dbReference type="AlphaFoldDB" id="A0A834I2G2"/>
<dbReference type="Proteomes" id="UP000625711">
    <property type="component" value="Unassembled WGS sequence"/>
</dbReference>
<feature type="coiled-coil region" evidence="1">
    <location>
        <begin position="13"/>
        <end position="131"/>
    </location>
</feature>
<comment type="caution">
    <text evidence="2">The sequence shown here is derived from an EMBL/GenBank/DDBJ whole genome shotgun (WGS) entry which is preliminary data.</text>
</comment>
<name>A0A834I2G2_RHYFE</name>
<dbReference type="EMBL" id="JAACXV010013476">
    <property type="protein sequence ID" value="KAF7273347.1"/>
    <property type="molecule type" value="Genomic_DNA"/>
</dbReference>
<evidence type="ECO:0000313" key="2">
    <source>
        <dbReference type="EMBL" id="KAF7273347.1"/>
    </source>
</evidence>